<dbReference type="EMBL" id="BKCJ010550025">
    <property type="protein sequence ID" value="GFB09092.1"/>
    <property type="molecule type" value="Genomic_DNA"/>
</dbReference>
<reference evidence="1" key="1">
    <citation type="journal article" date="2019" name="Sci. Rep.">
        <title>Draft genome of Tanacetum cinerariifolium, the natural source of mosquito coil.</title>
        <authorList>
            <person name="Yamashiro T."/>
            <person name="Shiraishi A."/>
            <person name="Satake H."/>
            <person name="Nakayama K."/>
        </authorList>
    </citation>
    <scope>NUCLEOTIDE SEQUENCE</scope>
</reference>
<sequence length="242" mass="27561">MENLRFNIDHNKVAYLTKSLGSEMFHQIIDFLNGSSLRYALTKNPVVYESLVRQFWTTVSTRNLPNEQVELVATIDGHEHTISEATIRTTLHLNDLDAADVLPNQEIFDGLQAIGYRPDGPWSFLFKKGKFAPQWKFLIHYLNHCISPKGGSFTQFGSQLASALVCLSTGRVYNFSRQYEGPVMPLLAIMLPQVWIVLKCTRITKKPDNNCTRIEATRKARSRSKFLAIKLTMKLILSKVKV</sequence>
<dbReference type="AlphaFoldDB" id="A0A699KSF1"/>
<dbReference type="GO" id="GO:0016301">
    <property type="term" value="F:kinase activity"/>
    <property type="evidence" value="ECO:0007669"/>
    <property type="project" value="UniProtKB-KW"/>
</dbReference>
<comment type="caution">
    <text evidence="1">The sequence shown here is derived from an EMBL/GenBank/DDBJ whole genome shotgun (WGS) entry which is preliminary data.</text>
</comment>
<proteinExistence type="predicted"/>
<keyword evidence="1" id="KW-0808">Transferase</keyword>
<organism evidence="1">
    <name type="scientific">Tanacetum cinerariifolium</name>
    <name type="common">Dalmatian daisy</name>
    <name type="synonym">Chrysanthemum cinerariifolium</name>
    <dbReference type="NCBI Taxonomy" id="118510"/>
    <lineage>
        <taxon>Eukaryota</taxon>
        <taxon>Viridiplantae</taxon>
        <taxon>Streptophyta</taxon>
        <taxon>Embryophyta</taxon>
        <taxon>Tracheophyta</taxon>
        <taxon>Spermatophyta</taxon>
        <taxon>Magnoliopsida</taxon>
        <taxon>eudicotyledons</taxon>
        <taxon>Gunneridae</taxon>
        <taxon>Pentapetalae</taxon>
        <taxon>asterids</taxon>
        <taxon>campanulids</taxon>
        <taxon>Asterales</taxon>
        <taxon>Asteraceae</taxon>
        <taxon>Asteroideae</taxon>
        <taxon>Anthemideae</taxon>
        <taxon>Anthemidinae</taxon>
        <taxon>Tanacetum</taxon>
    </lineage>
</organism>
<protein>
    <submittedName>
        <fullName evidence="1">Xylulose kinase-1</fullName>
    </submittedName>
</protein>
<gene>
    <name evidence="1" type="ORF">Tci_681063</name>
</gene>
<evidence type="ECO:0000313" key="1">
    <source>
        <dbReference type="EMBL" id="GFB09092.1"/>
    </source>
</evidence>
<keyword evidence="1" id="KW-0418">Kinase</keyword>
<accession>A0A699KSF1</accession>
<name>A0A699KSF1_TANCI</name>